<dbReference type="GO" id="GO:0006508">
    <property type="term" value="P:proteolysis"/>
    <property type="evidence" value="ECO:0007669"/>
    <property type="project" value="UniProtKB-KW"/>
</dbReference>
<dbReference type="OrthoDB" id="9782620at2"/>
<dbReference type="Gene3D" id="3.90.1680.10">
    <property type="entry name" value="SOS response associated peptidase-like"/>
    <property type="match status" value="1"/>
</dbReference>
<dbReference type="InterPro" id="IPR003738">
    <property type="entry name" value="SRAP"/>
</dbReference>
<dbReference type="EMBL" id="WXEY01000004">
    <property type="protein sequence ID" value="MZP29216.1"/>
    <property type="molecule type" value="Genomic_DNA"/>
</dbReference>
<evidence type="ECO:0000256" key="8">
    <source>
        <dbReference type="RuleBase" id="RU364100"/>
    </source>
</evidence>
<keyword evidence="7" id="KW-0456">Lyase</keyword>
<evidence type="ECO:0000313" key="9">
    <source>
        <dbReference type="EMBL" id="MZP29216.1"/>
    </source>
</evidence>
<dbReference type="SUPFAM" id="SSF143081">
    <property type="entry name" value="BB1717-like"/>
    <property type="match status" value="1"/>
</dbReference>
<keyword evidence="2 8" id="KW-0645">Protease</keyword>
<dbReference type="InterPro" id="IPR036590">
    <property type="entry name" value="SRAP-like"/>
</dbReference>
<evidence type="ECO:0000256" key="7">
    <source>
        <dbReference type="ARBA" id="ARBA00023239"/>
    </source>
</evidence>
<keyword evidence="3" id="KW-0227">DNA damage</keyword>
<evidence type="ECO:0000256" key="6">
    <source>
        <dbReference type="ARBA" id="ARBA00023125"/>
    </source>
</evidence>
<evidence type="ECO:0000256" key="3">
    <source>
        <dbReference type="ARBA" id="ARBA00022763"/>
    </source>
</evidence>
<keyword evidence="4 8" id="KW-0378">Hydrolase</keyword>
<reference evidence="9 10" key="1">
    <citation type="submission" date="2020-01" db="EMBL/GenBank/DDBJ databases">
        <title>Whole-genome sequence of Heliobacterium undosum DSM 13378.</title>
        <authorList>
            <person name="Kyndt J.A."/>
            <person name="Meyer T.E."/>
        </authorList>
    </citation>
    <scope>NUCLEOTIDE SEQUENCE [LARGE SCALE GENOMIC DNA]</scope>
    <source>
        <strain evidence="9 10">DSM 13378</strain>
    </source>
</reference>
<evidence type="ECO:0000256" key="4">
    <source>
        <dbReference type="ARBA" id="ARBA00022801"/>
    </source>
</evidence>
<gene>
    <name evidence="9" type="ORF">GTO91_05790</name>
</gene>
<proteinExistence type="inferred from homology"/>
<keyword evidence="10" id="KW-1185">Reference proteome</keyword>
<organism evidence="9 10">
    <name type="scientific">Heliomicrobium undosum</name>
    <dbReference type="NCBI Taxonomy" id="121734"/>
    <lineage>
        <taxon>Bacteria</taxon>
        <taxon>Bacillati</taxon>
        <taxon>Bacillota</taxon>
        <taxon>Clostridia</taxon>
        <taxon>Eubacteriales</taxon>
        <taxon>Heliobacteriaceae</taxon>
        <taxon>Heliomicrobium</taxon>
    </lineage>
</organism>
<dbReference type="AlphaFoldDB" id="A0A845L0U8"/>
<dbReference type="GO" id="GO:0016829">
    <property type="term" value="F:lyase activity"/>
    <property type="evidence" value="ECO:0007669"/>
    <property type="project" value="UniProtKB-KW"/>
</dbReference>
<protein>
    <recommendedName>
        <fullName evidence="8">Abasic site processing protein</fullName>
        <ecNumber evidence="8">3.4.-.-</ecNumber>
    </recommendedName>
</protein>
<comment type="similarity">
    <text evidence="1 8">Belongs to the SOS response-associated peptidase family.</text>
</comment>
<dbReference type="GO" id="GO:0003697">
    <property type="term" value="F:single-stranded DNA binding"/>
    <property type="evidence" value="ECO:0007669"/>
    <property type="project" value="InterPro"/>
</dbReference>
<sequence length="221" mass="24703">MCGRFTLTVNPAELLEILGVPTAQEFAPRFNIAPGQNILTVVNQDGNKSMNARWGLIPHWAKDPAVGYKMINARAETLAEKPAFRSLLQSNRCLIPADGFYEWQRVGKQKIPHRFVLRDRGVFAFAGLCSTWRGPSGEVVNSCTIITTEPNELVASVHDRMPVIFYPEQCLIWMNSKVPMGEVLRPFPADRMEAHPVSPAVNSLKEEWSKTPSPIVQGTLF</sequence>
<dbReference type="Proteomes" id="UP000463470">
    <property type="component" value="Unassembled WGS sequence"/>
</dbReference>
<dbReference type="GO" id="GO:0008233">
    <property type="term" value="F:peptidase activity"/>
    <property type="evidence" value="ECO:0007669"/>
    <property type="project" value="UniProtKB-KW"/>
</dbReference>
<keyword evidence="5" id="KW-0190">Covalent protein-DNA linkage</keyword>
<evidence type="ECO:0000256" key="2">
    <source>
        <dbReference type="ARBA" id="ARBA00022670"/>
    </source>
</evidence>
<dbReference type="EC" id="3.4.-.-" evidence="8"/>
<keyword evidence="6" id="KW-0238">DNA-binding</keyword>
<dbReference type="PANTHER" id="PTHR13604:SF0">
    <property type="entry name" value="ABASIC SITE PROCESSING PROTEIN HMCES"/>
    <property type="match status" value="1"/>
</dbReference>
<dbReference type="Pfam" id="PF02586">
    <property type="entry name" value="SRAP"/>
    <property type="match status" value="1"/>
</dbReference>
<evidence type="ECO:0000256" key="1">
    <source>
        <dbReference type="ARBA" id="ARBA00008136"/>
    </source>
</evidence>
<comment type="caution">
    <text evidence="9">The sequence shown here is derived from an EMBL/GenBank/DDBJ whole genome shotgun (WGS) entry which is preliminary data.</text>
</comment>
<dbReference type="GO" id="GO:0106300">
    <property type="term" value="P:protein-DNA covalent cross-linking repair"/>
    <property type="evidence" value="ECO:0007669"/>
    <property type="project" value="InterPro"/>
</dbReference>
<evidence type="ECO:0000313" key="10">
    <source>
        <dbReference type="Proteomes" id="UP000463470"/>
    </source>
</evidence>
<accession>A0A845L0U8</accession>
<dbReference type="PANTHER" id="PTHR13604">
    <property type="entry name" value="DC12-RELATED"/>
    <property type="match status" value="1"/>
</dbReference>
<evidence type="ECO:0000256" key="5">
    <source>
        <dbReference type="ARBA" id="ARBA00023124"/>
    </source>
</evidence>
<name>A0A845L0U8_9FIRM</name>